<name>A0A9J7N9V6_BRAFL</name>
<protein>
    <submittedName>
        <fullName evidence="4">Uncharacterized protein LOC118429945</fullName>
    </submittedName>
</protein>
<keyword evidence="3" id="KW-1185">Reference proteome</keyword>
<feature type="region of interest" description="Disordered" evidence="1">
    <location>
        <begin position="195"/>
        <end position="214"/>
    </location>
</feature>
<dbReference type="Proteomes" id="UP000001554">
    <property type="component" value="Chromosome 14"/>
</dbReference>
<keyword evidence="2" id="KW-0812">Transmembrane</keyword>
<feature type="compositionally biased region" description="Polar residues" evidence="1">
    <location>
        <begin position="95"/>
        <end position="107"/>
    </location>
</feature>
<gene>
    <name evidence="4" type="primary">LOC118429945</name>
</gene>
<feature type="region of interest" description="Disordered" evidence="1">
    <location>
        <begin position="288"/>
        <end position="308"/>
    </location>
</feature>
<reference evidence="3" key="1">
    <citation type="journal article" date="2020" name="Nat. Ecol. Evol.">
        <title>Deeply conserved synteny resolves early events in vertebrate evolution.</title>
        <authorList>
            <person name="Simakov O."/>
            <person name="Marletaz F."/>
            <person name="Yue J.X."/>
            <person name="O'Connell B."/>
            <person name="Jenkins J."/>
            <person name="Brandt A."/>
            <person name="Calef R."/>
            <person name="Tung C.H."/>
            <person name="Huang T.K."/>
            <person name="Schmutz J."/>
            <person name="Satoh N."/>
            <person name="Yu J.K."/>
            <person name="Putnam N.H."/>
            <person name="Green R.E."/>
            <person name="Rokhsar D.S."/>
        </authorList>
    </citation>
    <scope>NUCLEOTIDE SEQUENCE [LARGE SCALE GENOMIC DNA]</scope>
    <source>
        <strain evidence="3">S238N-H82</strain>
    </source>
</reference>
<feature type="compositionally biased region" description="Low complexity" evidence="1">
    <location>
        <begin position="60"/>
        <end position="87"/>
    </location>
</feature>
<feature type="compositionally biased region" description="Polar residues" evidence="1">
    <location>
        <begin position="288"/>
        <end position="300"/>
    </location>
</feature>
<feature type="compositionally biased region" description="Basic and acidic residues" evidence="1">
    <location>
        <begin position="1"/>
        <end position="16"/>
    </location>
</feature>
<feature type="region of interest" description="Disordered" evidence="1">
    <location>
        <begin position="1"/>
        <end position="107"/>
    </location>
</feature>
<organism evidence="3 4">
    <name type="scientific">Branchiostoma floridae</name>
    <name type="common">Florida lancelet</name>
    <name type="synonym">Amphioxus</name>
    <dbReference type="NCBI Taxonomy" id="7739"/>
    <lineage>
        <taxon>Eukaryota</taxon>
        <taxon>Metazoa</taxon>
        <taxon>Chordata</taxon>
        <taxon>Cephalochordata</taxon>
        <taxon>Leptocardii</taxon>
        <taxon>Amphioxiformes</taxon>
        <taxon>Branchiostomatidae</taxon>
        <taxon>Branchiostoma</taxon>
    </lineage>
</organism>
<evidence type="ECO:0000256" key="2">
    <source>
        <dbReference type="SAM" id="Phobius"/>
    </source>
</evidence>
<feature type="compositionally biased region" description="Polar residues" evidence="1">
    <location>
        <begin position="21"/>
        <end position="38"/>
    </location>
</feature>
<accession>A0A9J7N9V6</accession>
<dbReference type="AlphaFoldDB" id="A0A9J7N9V6"/>
<sequence>MTREDGNASKDARCGDRVLPQQATPTPTSGPAHNTSATRPMVTPTAAATVPQNSSHEETTTNTATLASTTLSSTAVTSTPTSSQITTPDRDKSTTTENSSGEDWQVSPNIQPTIAASDVAIILTSAIILVLLFIIVFIIWYYYKKMGEREKIDGVPPIVAVPPQQLDGLDDEGQDLNPQALQELNEQQALLPGMEHGEGELEPNDNEQARGEQNQRGVQIYVPTATGALEGQQFNLGVYQDQRCLFDARTQTVQLLCPNATVHSTSVHHHNFGSPEFVQIGTSNTINQSANTTDAANPESTDSEVTDS</sequence>
<proteinExistence type="predicted"/>
<dbReference type="KEGG" id="bfo:118429945"/>
<keyword evidence="2" id="KW-1133">Transmembrane helix</keyword>
<evidence type="ECO:0000313" key="3">
    <source>
        <dbReference type="Proteomes" id="UP000001554"/>
    </source>
</evidence>
<feature type="transmembrane region" description="Helical" evidence="2">
    <location>
        <begin position="119"/>
        <end position="143"/>
    </location>
</feature>
<evidence type="ECO:0000313" key="4">
    <source>
        <dbReference type="RefSeq" id="XP_035696486.1"/>
    </source>
</evidence>
<evidence type="ECO:0000256" key="1">
    <source>
        <dbReference type="SAM" id="MobiDB-lite"/>
    </source>
</evidence>
<dbReference type="GeneID" id="118429945"/>
<reference evidence="4" key="2">
    <citation type="submission" date="2025-08" db="UniProtKB">
        <authorList>
            <consortium name="RefSeq"/>
        </authorList>
    </citation>
    <scope>IDENTIFICATION</scope>
    <source>
        <strain evidence="4">S238N-H82</strain>
        <tissue evidence="4">Testes</tissue>
    </source>
</reference>
<dbReference type="RefSeq" id="XP_035696486.1">
    <property type="nucleotide sequence ID" value="XM_035840593.1"/>
</dbReference>
<keyword evidence="2" id="KW-0472">Membrane</keyword>